<dbReference type="Proteomes" id="UP000516013">
    <property type="component" value="Chromosome"/>
</dbReference>
<organism evidence="1 2">
    <name type="scientific">Cylindrospermopsis curvispora GIHE-G1</name>
    <dbReference type="NCBI Taxonomy" id="2666332"/>
    <lineage>
        <taxon>Bacteria</taxon>
        <taxon>Bacillati</taxon>
        <taxon>Cyanobacteriota</taxon>
        <taxon>Cyanophyceae</taxon>
        <taxon>Nostocales</taxon>
        <taxon>Aphanizomenonaceae</taxon>
        <taxon>Cylindrospermopsis</taxon>
    </lineage>
</organism>
<dbReference type="AlphaFoldDB" id="A0A7H0F5A1"/>
<keyword evidence="2" id="KW-1185">Reference proteome</keyword>
<evidence type="ECO:0000313" key="2">
    <source>
        <dbReference type="Proteomes" id="UP000516013"/>
    </source>
</evidence>
<reference evidence="1 2" key="1">
    <citation type="submission" date="2020-08" db="EMBL/GenBank/DDBJ databases">
        <title>Complete genome sequence of Raphidiopsis curvispora isolated from drinking water reservoir in South Korea.</title>
        <authorList>
            <person name="Jeong J."/>
        </authorList>
    </citation>
    <scope>NUCLEOTIDE SEQUENCE [LARGE SCALE GENOMIC DNA]</scope>
    <source>
        <strain evidence="1 2">GIHE-G1</strain>
    </source>
</reference>
<proteinExistence type="predicted"/>
<accession>A0A7H0F5A1</accession>
<gene>
    <name evidence="1" type="ORF">IAR63_10025</name>
</gene>
<name>A0A7H0F5A1_9CYAN</name>
<dbReference type="EMBL" id="CP060822">
    <property type="protein sequence ID" value="QNP31217.1"/>
    <property type="molecule type" value="Genomic_DNA"/>
</dbReference>
<dbReference type="KEGG" id="ccur:IAR63_10025"/>
<sequence length="298" mass="31531">MRLTSSIFSTIVLLNIGAVNLVLDTFISSVIFPLQAQAKPTTILSDLSEQKSQPKEVDPTKLRQKMRVRLMRMVNGKRVYAPGTSAGIPSAFGANWGDFYVAIAGATADRVRPVIDGGISTSLGLGNATDIFGLELNYNNLSMRRFATNGSFNAKIHRSIYSTPSTYIAGAVGWNNFAKYGSDTAHTSSSVYGIVSAYHFLKTNPANPLPINLSLGVGGAPLFSNAGVGLIAGAGIQVHPNIGVSTAWSGRGLNLAASYLPMRTLPLTLSVVYGDVLNNTEAGSVLSFSIGYGFDFTP</sequence>
<evidence type="ECO:0000313" key="1">
    <source>
        <dbReference type="EMBL" id="QNP31217.1"/>
    </source>
</evidence>
<protein>
    <submittedName>
        <fullName evidence="1">Uncharacterized protein</fullName>
    </submittedName>
</protein>